<dbReference type="EMBL" id="VCIW01000012">
    <property type="protein sequence ID" value="TLS50968.1"/>
    <property type="molecule type" value="Genomic_DNA"/>
</dbReference>
<dbReference type="AlphaFoldDB" id="A0A5R9GC51"/>
<keyword evidence="10" id="KW-1185">Reference proteome</keyword>
<evidence type="ECO:0000256" key="7">
    <source>
        <dbReference type="SAM" id="Phobius"/>
    </source>
</evidence>
<sequence length="580" mass="66306">MAARKMMLYALLFVIGLLLANDIANYWTTKRELHRTLETQMREMSAQIKISVDRSQQAYRYVDTLMASNLRSAAIAAKYALPASYRQVDNERLKRLAEELNISYVTLFARTPDDVVTVRSSDPREIGLSTKTWDNYHDAFLQLFDHRNVEGLDYGQSMTNYWAGEIAPSSSILSDKKNKFGYFYDGTTDYLINPIMNTKYIEELERYAGVETILKDTMEQHERVLEITLFNPLTFSVPDEELVNVRHGVEMAQYDTRKVLFGAYELRSPNDAAHIDAAHRQSQVLHRFERIDGRSVYRTYFPVAASTDGQPYVIGITTDYAFVQSKLNEQLKNLGLVTSLAFVASLAMIALLYRYVKRTRDEVAQTVQDNYNEEVESLFVAVRGERHDFVNHLNTLKAMADTKRYEQLHRYIKELVDETIAMNDIVSIGHPAVAAIIQSKSAVALRQRIDFSYRFEGMKGIESIHGVKSVDLVKILANLIDNAFEEVMELAPEERRVCVNGWMEREEIVFSVSNTLRDELSNEELLRMFQPTYTTKKRDGHSGLGLSIVREKARQYRGKVTVGTPAPRTIEFVVSVPIGG</sequence>
<dbReference type="GO" id="GO:0005524">
    <property type="term" value="F:ATP binding"/>
    <property type="evidence" value="ECO:0007669"/>
    <property type="project" value="UniProtKB-KW"/>
</dbReference>
<evidence type="ECO:0000256" key="5">
    <source>
        <dbReference type="ARBA" id="ARBA00022840"/>
    </source>
</evidence>
<keyword evidence="6" id="KW-0902">Two-component regulatory system</keyword>
<dbReference type="InterPro" id="IPR003594">
    <property type="entry name" value="HATPase_dom"/>
</dbReference>
<keyword evidence="2" id="KW-0808">Transferase</keyword>
<dbReference type="InterPro" id="IPR036890">
    <property type="entry name" value="HATPase_C_sf"/>
</dbReference>
<dbReference type="Pfam" id="PF14501">
    <property type="entry name" value="HATPase_c_5"/>
    <property type="match status" value="1"/>
</dbReference>
<dbReference type="RefSeq" id="WP_138195654.1">
    <property type="nucleotide sequence ID" value="NZ_VCIW01000012.1"/>
</dbReference>
<evidence type="ECO:0000313" key="9">
    <source>
        <dbReference type="EMBL" id="TLS50968.1"/>
    </source>
</evidence>
<dbReference type="PANTHER" id="PTHR40448">
    <property type="entry name" value="TWO-COMPONENT SENSOR HISTIDINE KINASE"/>
    <property type="match status" value="1"/>
</dbReference>
<dbReference type="SUPFAM" id="SSF55890">
    <property type="entry name" value="Sporulation response regulatory protein Spo0B"/>
    <property type="match status" value="1"/>
</dbReference>
<dbReference type="InterPro" id="IPR039506">
    <property type="entry name" value="SPOB_a"/>
</dbReference>
<dbReference type="InterPro" id="IPR005467">
    <property type="entry name" value="His_kinase_dom"/>
</dbReference>
<dbReference type="SUPFAM" id="SSF55874">
    <property type="entry name" value="ATPase domain of HSP90 chaperone/DNA topoisomerase II/histidine kinase"/>
    <property type="match status" value="1"/>
</dbReference>
<dbReference type="Proteomes" id="UP000309676">
    <property type="component" value="Unassembled WGS sequence"/>
</dbReference>
<keyword evidence="7" id="KW-0812">Transmembrane</keyword>
<name>A0A5R9GC51_9BACL</name>
<gene>
    <name evidence="9" type="ORF">FE782_18145</name>
</gene>
<keyword evidence="7" id="KW-1133">Transmembrane helix</keyword>
<evidence type="ECO:0000313" key="10">
    <source>
        <dbReference type="Proteomes" id="UP000309676"/>
    </source>
</evidence>
<keyword evidence="7" id="KW-0472">Membrane</keyword>
<proteinExistence type="predicted"/>
<evidence type="ECO:0000256" key="4">
    <source>
        <dbReference type="ARBA" id="ARBA00022777"/>
    </source>
</evidence>
<dbReference type="GO" id="GO:0042802">
    <property type="term" value="F:identical protein binding"/>
    <property type="evidence" value="ECO:0007669"/>
    <property type="project" value="TreeGrafter"/>
</dbReference>
<keyword evidence="1" id="KW-0597">Phosphoprotein</keyword>
<evidence type="ECO:0000256" key="3">
    <source>
        <dbReference type="ARBA" id="ARBA00022741"/>
    </source>
</evidence>
<keyword evidence="5" id="KW-0067">ATP-binding</keyword>
<dbReference type="InterPro" id="IPR032834">
    <property type="entry name" value="NatK-like_C"/>
</dbReference>
<protein>
    <submittedName>
        <fullName evidence="9">GHKL domain-containing protein</fullName>
    </submittedName>
</protein>
<dbReference type="PROSITE" id="PS50109">
    <property type="entry name" value="HIS_KIN"/>
    <property type="match status" value="1"/>
</dbReference>
<accession>A0A5R9GC51</accession>
<keyword evidence="4" id="KW-0418">Kinase</keyword>
<comment type="caution">
    <text evidence="9">The sequence shown here is derived from an EMBL/GenBank/DDBJ whole genome shotgun (WGS) entry which is preliminary data.</text>
</comment>
<organism evidence="9 10">
    <name type="scientific">Paenibacillus antri</name>
    <dbReference type="NCBI Taxonomy" id="2582848"/>
    <lineage>
        <taxon>Bacteria</taxon>
        <taxon>Bacillati</taxon>
        <taxon>Bacillota</taxon>
        <taxon>Bacilli</taxon>
        <taxon>Bacillales</taxon>
        <taxon>Paenibacillaceae</taxon>
        <taxon>Paenibacillus</taxon>
    </lineage>
</organism>
<keyword evidence="3" id="KW-0547">Nucleotide-binding</keyword>
<evidence type="ECO:0000256" key="1">
    <source>
        <dbReference type="ARBA" id="ARBA00022553"/>
    </source>
</evidence>
<evidence type="ECO:0000256" key="2">
    <source>
        <dbReference type="ARBA" id="ARBA00022679"/>
    </source>
</evidence>
<feature type="transmembrane region" description="Helical" evidence="7">
    <location>
        <begin position="334"/>
        <end position="353"/>
    </location>
</feature>
<dbReference type="Pfam" id="PF14689">
    <property type="entry name" value="SPOB_a"/>
    <property type="match status" value="1"/>
</dbReference>
<dbReference type="OrthoDB" id="1634477at2"/>
<dbReference type="InterPro" id="IPR016120">
    <property type="entry name" value="Sig_transdc_His_kin_SpoOB"/>
</dbReference>
<evidence type="ECO:0000259" key="8">
    <source>
        <dbReference type="PROSITE" id="PS50109"/>
    </source>
</evidence>
<feature type="domain" description="Histidine kinase" evidence="8">
    <location>
        <begin position="472"/>
        <end position="580"/>
    </location>
</feature>
<dbReference type="Gene3D" id="1.10.287.130">
    <property type="match status" value="1"/>
</dbReference>
<dbReference type="Gene3D" id="3.30.565.10">
    <property type="entry name" value="Histidine kinase-like ATPase, C-terminal domain"/>
    <property type="match status" value="1"/>
</dbReference>
<dbReference type="GO" id="GO:0000155">
    <property type="term" value="F:phosphorelay sensor kinase activity"/>
    <property type="evidence" value="ECO:0007669"/>
    <property type="project" value="InterPro"/>
</dbReference>
<dbReference type="SMART" id="SM00387">
    <property type="entry name" value="HATPase_c"/>
    <property type="match status" value="1"/>
</dbReference>
<evidence type="ECO:0000256" key="6">
    <source>
        <dbReference type="ARBA" id="ARBA00023012"/>
    </source>
</evidence>
<dbReference type="PANTHER" id="PTHR40448:SF1">
    <property type="entry name" value="TWO-COMPONENT SENSOR HISTIDINE KINASE"/>
    <property type="match status" value="1"/>
</dbReference>
<reference evidence="9 10" key="1">
    <citation type="submission" date="2019-05" db="EMBL/GenBank/DDBJ databases">
        <authorList>
            <person name="Narsing Rao M.P."/>
            <person name="Li W.J."/>
        </authorList>
    </citation>
    <scope>NUCLEOTIDE SEQUENCE [LARGE SCALE GENOMIC DNA]</scope>
    <source>
        <strain evidence="9 10">SYSU_K30003</strain>
    </source>
</reference>